<feature type="compositionally biased region" description="Polar residues" evidence="1">
    <location>
        <begin position="38"/>
        <end position="63"/>
    </location>
</feature>
<protein>
    <submittedName>
        <fullName evidence="6">Uncharacterized protein</fullName>
    </submittedName>
</protein>
<feature type="compositionally biased region" description="Polar residues" evidence="1">
    <location>
        <begin position="219"/>
        <end position="231"/>
    </location>
</feature>
<keyword evidence="2" id="KW-0472">Membrane</keyword>
<dbReference type="EMBL" id="CAJOBF010006011">
    <property type="protein sequence ID" value="CAF4193827.1"/>
    <property type="molecule type" value="Genomic_DNA"/>
</dbReference>
<feature type="compositionally biased region" description="Low complexity" evidence="1">
    <location>
        <begin position="191"/>
        <end position="202"/>
    </location>
</feature>
<gene>
    <name evidence="5" type="ORF">OVN521_LOCUS12652</name>
    <name evidence="6" type="ORF">UXM345_LOCUS27594</name>
    <name evidence="3" type="ORF">WKI299_LOCUS5111</name>
    <name evidence="4" type="ORF">XDN619_LOCUS29100</name>
</gene>
<dbReference type="Proteomes" id="UP000663856">
    <property type="component" value="Unassembled WGS sequence"/>
</dbReference>
<name>A0A820AIN1_9BILA</name>
<feature type="compositionally biased region" description="Basic residues" evidence="1">
    <location>
        <begin position="245"/>
        <end position="255"/>
    </location>
</feature>
<dbReference type="AlphaFoldDB" id="A0A820AIN1"/>
<evidence type="ECO:0000256" key="1">
    <source>
        <dbReference type="SAM" id="MobiDB-lite"/>
    </source>
</evidence>
<evidence type="ECO:0000313" key="4">
    <source>
        <dbReference type="EMBL" id="CAF2153841.1"/>
    </source>
</evidence>
<evidence type="ECO:0000313" key="8">
    <source>
        <dbReference type="Proteomes" id="UP000663866"/>
    </source>
</evidence>
<dbReference type="Proteomes" id="UP000663887">
    <property type="component" value="Unassembled WGS sequence"/>
</dbReference>
<keyword evidence="8" id="KW-1185">Reference proteome</keyword>
<dbReference type="EMBL" id="CAJNRF010001430">
    <property type="protein sequence ID" value="CAF2008616.1"/>
    <property type="molecule type" value="Genomic_DNA"/>
</dbReference>
<feature type="compositionally biased region" description="Acidic residues" evidence="1">
    <location>
        <begin position="260"/>
        <end position="289"/>
    </location>
</feature>
<evidence type="ECO:0000313" key="7">
    <source>
        <dbReference type="Proteomes" id="UP000663842"/>
    </source>
</evidence>
<feature type="compositionally biased region" description="Basic residues" evidence="1">
    <location>
        <begin position="312"/>
        <end position="324"/>
    </location>
</feature>
<comment type="caution">
    <text evidence="6">The sequence shown here is derived from an EMBL/GenBank/DDBJ whole genome shotgun (WGS) entry which is preliminary data.</text>
</comment>
<feature type="region of interest" description="Disordered" evidence="1">
    <location>
        <begin position="150"/>
        <end position="339"/>
    </location>
</feature>
<dbReference type="Proteomes" id="UP000663842">
    <property type="component" value="Unassembled WGS sequence"/>
</dbReference>
<evidence type="ECO:0000313" key="3">
    <source>
        <dbReference type="EMBL" id="CAF2008616.1"/>
    </source>
</evidence>
<dbReference type="EMBL" id="CAJOBG010001784">
    <property type="protein sequence ID" value="CAF3958351.1"/>
    <property type="molecule type" value="Genomic_DNA"/>
</dbReference>
<organism evidence="6 7">
    <name type="scientific">Rotaria magnacalcarata</name>
    <dbReference type="NCBI Taxonomy" id="392030"/>
    <lineage>
        <taxon>Eukaryota</taxon>
        <taxon>Metazoa</taxon>
        <taxon>Spiralia</taxon>
        <taxon>Gnathifera</taxon>
        <taxon>Rotifera</taxon>
        <taxon>Eurotatoria</taxon>
        <taxon>Bdelloidea</taxon>
        <taxon>Philodinida</taxon>
        <taxon>Philodinidae</taxon>
        <taxon>Rotaria</taxon>
    </lineage>
</organism>
<feature type="compositionally biased region" description="Low complexity" evidence="1">
    <location>
        <begin position="158"/>
        <end position="182"/>
    </location>
</feature>
<dbReference type="EMBL" id="CAJNRG010014224">
    <property type="protein sequence ID" value="CAF2153841.1"/>
    <property type="molecule type" value="Genomic_DNA"/>
</dbReference>
<evidence type="ECO:0000313" key="5">
    <source>
        <dbReference type="EMBL" id="CAF3958351.1"/>
    </source>
</evidence>
<evidence type="ECO:0000313" key="6">
    <source>
        <dbReference type="EMBL" id="CAF4193827.1"/>
    </source>
</evidence>
<feature type="region of interest" description="Disordered" evidence="1">
    <location>
        <begin position="9"/>
        <end position="89"/>
    </location>
</feature>
<evidence type="ECO:0000256" key="2">
    <source>
        <dbReference type="SAM" id="Phobius"/>
    </source>
</evidence>
<keyword evidence="2" id="KW-1133">Transmembrane helix</keyword>
<feature type="transmembrane region" description="Helical" evidence="2">
    <location>
        <begin position="92"/>
        <end position="115"/>
    </location>
</feature>
<sequence>MVENVLIVKNASFDNEDSTHQETNTPPLNTDDDESISVDGSQQPLENVSKISQSQFVTESTQPEKIKKKKQRPTEPTNGNEPKKRSSRKRSWYTEIDLVKPIIFITSLLLIYLIWVNRDVLIVRLLTSNARVRHTAIMMEHILHEEADLSQGSSIKESSSTVSSASSSSPSSTSTASSSPSSPEDEIICGNNDNINDNNNDNINHDQSFLTDNDDDSPKVTSKHSSSQKINIRTRRNKMSFSKERPKKKNHRLQHRTIDDDNTNDDVGGGDDDDDDDGDDNDNDDVLEDNIDKIVINPSKIKDPILPSTIHSSKKYHHKRRRSAASHEENQKGPVSSKANSILPVNEDIVEQLRKVIKAQGGQRDFTKALSKATGLNEAKINRFIHDKDYSVMTLHTFIALLNSFDSTLLILSK</sequence>
<accession>A0A820AIN1</accession>
<proteinExistence type="predicted"/>
<keyword evidence="2" id="KW-0812">Transmembrane</keyword>
<reference evidence="6" key="1">
    <citation type="submission" date="2021-02" db="EMBL/GenBank/DDBJ databases">
        <authorList>
            <person name="Nowell W R."/>
        </authorList>
    </citation>
    <scope>NUCLEOTIDE SEQUENCE</scope>
</reference>
<dbReference type="Proteomes" id="UP000663866">
    <property type="component" value="Unassembled WGS sequence"/>
</dbReference>